<dbReference type="Gene3D" id="3.30.420.40">
    <property type="match status" value="3"/>
</dbReference>
<evidence type="ECO:0000313" key="3">
    <source>
        <dbReference type="Proteomes" id="UP000621560"/>
    </source>
</evidence>
<protein>
    <submittedName>
        <fullName evidence="2">Pilus assembly protein PilM</fullName>
    </submittedName>
</protein>
<feature type="compositionally biased region" description="Low complexity" evidence="1">
    <location>
        <begin position="173"/>
        <end position="189"/>
    </location>
</feature>
<dbReference type="AlphaFoldDB" id="A0A927GTU1"/>
<organism evidence="2 3">
    <name type="scientific">Paenibacillus sabuli</name>
    <dbReference type="NCBI Taxonomy" id="2772509"/>
    <lineage>
        <taxon>Bacteria</taxon>
        <taxon>Bacillati</taxon>
        <taxon>Bacillota</taxon>
        <taxon>Bacilli</taxon>
        <taxon>Bacillales</taxon>
        <taxon>Paenibacillaceae</taxon>
        <taxon>Paenibacillus</taxon>
    </lineage>
</organism>
<dbReference type="Gene3D" id="3.30.1490.300">
    <property type="match status" value="1"/>
</dbReference>
<feature type="compositionally biased region" description="Low complexity" evidence="1">
    <location>
        <begin position="335"/>
        <end position="346"/>
    </location>
</feature>
<evidence type="ECO:0000313" key="2">
    <source>
        <dbReference type="EMBL" id="MBD2848219.1"/>
    </source>
</evidence>
<dbReference type="InterPro" id="IPR043129">
    <property type="entry name" value="ATPase_NBD"/>
</dbReference>
<gene>
    <name evidence="2" type="primary">pilM</name>
    <name evidence="2" type="ORF">IDH44_23745</name>
</gene>
<dbReference type="RefSeq" id="WP_190921315.1">
    <property type="nucleotide sequence ID" value="NZ_JACXIZ010000058.1"/>
</dbReference>
<sequence>MLDKIRDSLGLSRTTLGLELTDHHVKLCEMQLGGSRPRVKGYAMRALPEGTMHDGKLLAPERLRTALTELLASRKWRSRQVNFAIPSQNVIVRTVQMPDVKRSELRKLLQHELRHGIMLPFEEPHFDFVKLPHSREPGEAGASDGPKALGGAGGPGVPGGLGVLGGTGAEGTAALGSPGAASMPGAASEEASREDGETDKALCPVLLVAAPMELVLDYAELLRSVKLKLCSIELKVFALQRLQQTERPELSPQTWMAVDVNRTTCDVSIVQRDAVQITRSMEVDLRDGHAGAAAGSGVAQAAAPAGWLESAAGAAAAVPAWPPPARAREEAANPQSGGREASAAAGAQGGWQPSPSFDAACEELAAELERLLDFYRYTLGNRDTPVGSLQLTGDIPGMLPLAQRLQARMPQQIVKTHGTSLTVAGNTSGWDAAAYAVPLGLALRGRRP</sequence>
<dbReference type="Pfam" id="PF11104">
    <property type="entry name" value="PilM_2"/>
    <property type="match status" value="1"/>
</dbReference>
<evidence type="ECO:0000256" key="1">
    <source>
        <dbReference type="SAM" id="MobiDB-lite"/>
    </source>
</evidence>
<name>A0A927GTU1_9BACL</name>
<dbReference type="InterPro" id="IPR005883">
    <property type="entry name" value="PilM"/>
</dbReference>
<dbReference type="PANTHER" id="PTHR32432:SF3">
    <property type="entry name" value="ETHANOLAMINE UTILIZATION PROTEIN EUTJ"/>
    <property type="match status" value="1"/>
</dbReference>
<accession>A0A927GTU1</accession>
<dbReference type="PANTHER" id="PTHR32432">
    <property type="entry name" value="CELL DIVISION PROTEIN FTSA-RELATED"/>
    <property type="match status" value="1"/>
</dbReference>
<dbReference type="Proteomes" id="UP000621560">
    <property type="component" value="Unassembled WGS sequence"/>
</dbReference>
<proteinExistence type="predicted"/>
<dbReference type="SUPFAM" id="SSF53067">
    <property type="entry name" value="Actin-like ATPase domain"/>
    <property type="match status" value="1"/>
</dbReference>
<dbReference type="InterPro" id="IPR050696">
    <property type="entry name" value="FtsA/MreB"/>
</dbReference>
<reference evidence="2" key="1">
    <citation type="submission" date="2020-09" db="EMBL/GenBank/DDBJ databases">
        <title>A novel bacterium of genus Paenibacillus, isolated from South China Sea.</title>
        <authorList>
            <person name="Huang H."/>
            <person name="Mo K."/>
            <person name="Hu Y."/>
        </authorList>
    </citation>
    <scope>NUCLEOTIDE SEQUENCE</scope>
    <source>
        <strain evidence="2">IB182496</strain>
    </source>
</reference>
<feature type="region of interest" description="Disordered" evidence="1">
    <location>
        <begin position="173"/>
        <end position="197"/>
    </location>
</feature>
<feature type="region of interest" description="Disordered" evidence="1">
    <location>
        <begin position="325"/>
        <end position="354"/>
    </location>
</feature>
<keyword evidence="3" id="KW-1185">Reference proteome</keyword>
<comment type="caution">
    <text evidence="2">The sequence shown here is derived from an EMBL/GenBank/DDBJ whole genome shotgun (WGS) entry which is preliminary data.</text>
</comment>
<dbReference type="EMBL" id="JACXIZ010000058">
    <property type="protein sequence ID" value="MBD2848219.1"/>
    <property type="molecule type" value="Genomic_DNA"/>
</dbReference>
<feature type="region of interest" description="Disordered" evidence="1">
    <location>
        <begin position="133"/>
        <end position="154"/>
    </location>
</feature>